<dbReference type="Proteomes" id="UP000799444">
    <property type="component" value="Unassembled WGS sequence"/>
</dbReference>
<feature type="non-terminal residue" evidence="1">
    <location>
        <position position="1"/>
    </location>
</feature>
<comment type="caution">
    <text evidence="1">The sequence shown here is derived from an EMBL/GenBank/DDBJ whole genome shotgun (WGS) entry which is preliminary data.</text>
</comment>
<protein>
    <submittedName>
        <fullName evidence="1">Uncharacterized protein</fullName>
    </submittedName>
</protein>
<evidence type="ECO:0000313" key="1">
    <source>
        <dbReference type="EMBL" id="KAF2727808.1"/>
    </source>
</evidence>
<dbReference type="Gene3D" id="1.25.40.10">
    <property type="entry name" value="Tetratricopeptide repeat domain"/>
    <property type="match status" value="1"/>
</dbReference>
<dbReference type="OrthoDB" id="626167at2759"/>
<gene>
    <name evidence="1" type="ORF">EJ04DRAFT_397122</name>
</gene>
<dbReference type="AlphaFoldDB" id="A0A9P4QLT0"/>
<name>A0A9P4QLT0_9PLEO</name>
<feature type="non-terminal residue" evidence="1">
    <location>
        <position position="136"/>
    </location>
</feature>
<accession>A0A9P4QLT0</accession>
<sequence>LTEDELDFNEAVRVLCEYGLAHPEPSLGQLSGSVGYGVHSCVHSWTISVLNGDWDDSMAQLALTCVASKVPSTNIDKWWLLQQRLLQHVARHEKFVRNGKVDIQGMEWALHSLGDFYANQGRLAEAEAMYDRALQG</sequence>
<organism evidence="1 2">
    <name type="scientific">Polyplosphaeria fusca</name>
    <dbReference type="NCBI Taxonomy" id="682080"/>
    <lineage>
        <taxon>Eukaryota</taxon>
        <taxon>Fungi</taxon>
        <taxon>Dikarya</taxon>
        <taxon>Ascomycota</taxon>
        <taxon>Pezizomycotina</taxon>
        <taxon>Dothideomycetes</taxon>
        <taxon>Pleosporomycetidae</taxon>
        <taxon>Pleosporales</taxon>
        <taxon>Tetraplosphaeriaceae</taxon>
        <taxon>Polyplosphaeria</taxon>
    </lineage>
</organism>
<proteinExistence type="predicted"/>
<evidence type="ECO:0000313" key="2">
    <source>
        <dbReference type="Proteomes" id="UP000799444"/>
    </source>
</evidence>
<dbReference type="PROSITE" id="PS50293">
    <property type="entry name" value="TPR_REGION"/>
    <property type="match status" value="1"/>
</dbReference>
<dbReference type="EMBL" id="ML996311">
    <property type="protein sequence ID" value="KAF2727808.1"/>
    <property type="molecule type" value="Genomic_DNA"/>
</dbReference>
<reference evidence="1" key="1">
    <citation type="journal article" date="2020" name="Stud. Mycol.">
        <title>101 Dothideomycetes genomes: a test case for predicting lifestyles and emergence of pathogens.</title>
        <authorList>
            <person name="Haridas S."/>
            <person name="Albert R."/>
            <person name="Binder M."/>
            <person name="Bloem J."/>
            <person name="Labutti K."/>
            <person name="Salamov A."/>
            <person name="Andreopoulos B."/>
            <person name="Baker S."/>
            <person name="Barry K."/>
            <person name="Bills G."/>
            <person name="Bluhm B."/>
            <person name="Cannon C."/>
            <person name="Castanera R."/>
            <person name="Culley D."/>
            <person name="Daum C."/>
            <person name="Ezra D."/>
            <person name="Gonzalez J."/>
            <person name="Henrissat B."/>
            <person name="Kuo A."/>
            <person name="Liang C."/>
            <person name="Lipzen A."/>
            <person name="Lutzoni F."/>
            <person name="Magnuson J."/>
            <person name="Mondo S."/>
            <person name="Nolan M."/>
            <person name="Ohm R."/>
            <person name="Pangilinan J."/>
            <person name="Park H.-J."/>
            <person name="Ramirez L."/>
            <person name="Alfaro M."/>
            <person name="Sun H."/>
            <person name="Tritt A."/>
            <person name="Yoshinaga Y."/>
            <person name="Zwiers L.-H."/>
            <person name="Turgeon B."/>
            <person name="Goodwin S."/>
            <person name="Spatafora J."/>
            <person name="Crous P."/>
            <person name="Grigoriev I."/>
        </authorList>
    </citation>
    <scope>NUCLEOTIDE SEQUENCE</scope>
    <source>
        <strain evidence="1">CBS 125425</strain>
    </source>
</reference>
<keyword evidence="2" id="KW-1185">Reference proteome</keyword>
<dbReference type="InterPro" id="IPR011990">
    <property type="entry name" value="TPR-like_helical_dom_sf"/>
</dbReference>